<dbReference type="GO" id="GO:0006272">
    <property type="term" value="P:leading strand elongation"/>
    <property type="evidence" value="ECO:0007669"/>
    <property type="project" value="TreeGrafter"/>
</dbReference>
<comment type="catalytic activity">
    <reaction evidence="16">
        <text>DNA(n) + a 2'-deoxyribonucleoside 5'-triphosphate = DNA(n+1) + diphosphate</text>
        <dbReference type="Rhea" id="RHEA:22508"/>
        <dbReference type="Rhea" id="RHEA-COMP:17339"/>
        <dbReference type="Rhea" id="RHEA-COMP:17340"/>
        <dbReference type="ChEBI" id="CHEBI:33019"/>
        <dbReference type="ChEBI" id="CHEBI:61560"/>
        <dbReference type="ChEBI" id="CHEBI:173112"/>
        <dbReference type="EC" id="2.7.7.7"/>
    </reaction>
</comment>
<dbReference type="SMART" id="SM00486">
    <property type="entry name" value="POLBc"/>
    <property type="match status" value="1"/>
</dbReference>
<evidence type="ECO:0000259" key="18">
    <source>
        <dbReference type="SMART" id="SM01159"/>
    </source>
</evidence>
<dbReference type="EnsemblMetazoa" id="XM_019994586.1">
    <property type="protein sequence ID" value="XP_019850145.1"/>
    <property type="gene ID" value="LOC100640956"/>
</dbReference>
<dbReference type="GO" id="GO:0006297">
    <property type="term" value="P:nucleotide-excision repair, DNA gap filling"/>
    <property type="evidence" value="ECO:0007669"/>
    <property type="project" value="TreeGrafter"/>
</dbReference>
<dbReference type="STRING" id="400682.A0A1X7V9K2"/>
<evidence type="ECO:0000256" key="17">
    <source>
        <dbReference type="SAM" id="MobiDB-lite"/>
    </source>
</evidence>
<dbReference type="Gene3D" id="3.90.1600.10">
    <property type="entry name" value="Palm domain of DNA polymerase"/>
    <property type="match status" value="1"/>
</dbReference>
<dbReference type="FunFam" id="1.10.132.60:FF:000002">
    <property type="entry name" value="DNA polymerase epsilon catalytic subunit"/>
    <property type="match status" value="1"/>
</dbReference>
<dbReference type="PANTHER" id="PTHR10670:SF0">
    <property type="entry name" value="DNA POLYMERASE EPSILON CATALYTIC SUBUNIT A"/>
    <property type="match status" value="1"/>
</dbReference>
<evidence type="ECO:0000256" key="2">
    <source>
        <dbReference type="ARBA" id="ARBA00004123"/>
    </source>
</evidence>
<dbReference type="SUPFAM" id="SSF53098">
    <property type="entry name" value="Ribonuclease H-like"/>
    <property type="match status" value="1"/>
</dbReference>
<evidence type="ECO:0000313" key="19">
    <source>
        <dbReference type="EnsemblMetazoa" id="Aqu2.1.36454_001"/>
    </source>
</evidence>
<reference evidence="20" key="1">
    <citation type="journal article" date="2010" name="Nature">
        <title>The Amphimedon queenslandica genome and the evolution of animal complexity.</title>
        <authorList>
            <person name="Srivastava M."/>
            <person name="Simakov O."/>
            <person name="Chapman J."/>
            <person name="Fahey B."/>
            <person name="Gauthier M.E."/>
            <person name="Mitros T."/>
            <person name="Richards G.S."/>
            <person name="Conaco C."/>
            <person name="Dacre M."/>
            <person name="Hellsten U."/>
            <person name="Larroux C."/>
            <person name="Putnam N.H."/>
            <person name="Stanke M."/>
            <person name="Adamska M."/>
            <person name="Darling A."/>
            <person name="Degnan S.M."/>
            <person name="Oakley T.H."/>
            <person name="Plachetzki D.C."/>
            <person name="Zhai Y."/>
            <person name="Adamski M."/>
            <person name="Calcino A."/>
            <person name="Cummins S.F."/>
            <person name="Goodstein D.M."/>
            <person name="Harris C."/>
            <person name="Jackson D.J."/>
            <person name="Leys S.P."/>
            <person name="Shu S."/>
            <person name="Woodcroft B.J."/>
            <person name="Vervoort M."/>
            <person name="Kosik K.S."/>
            <person name="Manning G."/>
            <person name="Degnan B.M."/>
            <person name="Rokhsar D.S."/>
        </authorList>
    </citation>
    <scope>NUCLEOTIDE SEQUENCE [LARGE SCALE GENOMIC DNA]</scope>
</reference>
<dbReference type="Gene3D" id="1.10.287.690">
    <property type="entry name" value="Helix hairpin bin"/>
    <property type="match status" value="1"/>
</dbReference>
<keyword evidence="4 16" id="KW-0004">4Fe-4S</keyword>
<dbReference type="CDD" id="cd05535">
    <property type="entry name" value="POLBc_epsilon"/>
    <property type="match status" value="1"/>
</dbReference>
<dbReference type="GO" id="GO:0008310">
    <property type="term" value="F:single-stranded DNA 3'-5' DNA exonuclease activity"/>
    <property type="evidence" value="ECO:0007669"/>
    <property type="project" value="TreeGrafter"/>
</dbReference>
<dbReference type="Pfam" id="PF08490">
    <property type="entry name" value="DUF1744"/>
    <property type="match status" value="1"/>
</dbReference>
<keyword evidence="11 16" id="KW-0239">DNA-directed DNA polymerase</keyword>
<keyword evidence="12 16" id="KW-0408">Iron</keyword>
<evidence type="ECO:0000256" key="9">
    <source>
        <dbReference type="ARBA" id="ARBA00022771"/>
    </source>
</evidence>
<dbReference type="FunFam" id="3.30.420.10:FF:000010">
    <property type="entry name" value="DNA polymerase epsilon catalytic subunit"/>
    <property type="match status" value="1"/>
</dbReference>
<organism evidence="19">
    <name type="scientific">Amphimedon queenslandica</name>
    <name type="common">Sponge</name>
    <dbReference type="NCBI Taxonomy" id="400682"/>
    <lineage>
        <taxon>Eukaryota</taxon>
        <taxon>Metazoa</taxon>
        <taxon>Porifera</taxon>
        <taxon>Demospongiae</taxon>
        <taxon>Heteroscleromorpha</taxon>
        <taxon>Haplosclerida</taxon>
        <taxon>Niphatidae</taxon>
        <taxon>Amphimedon</taxon>
    </lineage>
</organism>
<dbReference type="GO" id="GO:0045004">
    <property type="term" value="P:DNA replication proofreading"/>
    <property type="evidence" value="ECO:0007669"/>
    <property type="project" value="TreeGrafter"/>
</dbReference>
<evidence type="ECO:0000256" key="12">
    <source>
        <dbReference type="ARBA" id="ARBA00023004"/>
    </source>
</evidence>
<evidence type="ECO:0000313" key="20">
    <source>
        <dbReference type="Proteomes" id="UP000007879"/>
    </source>
</evidence>
<dbReference type="Pfam" id="PF22912">
    <property type="entry name" value="zf-DPOE"/>
    <property type="match status" value="1"/>
</dbReference>
<comment type="subcellular location">
    <subcellularLocation>
        <location evidence="2 16">Nucleus</location>
    </subcellularLocation>
</comment>
<evidence type="ECO:0000256" key="11">
    <source>
        <dbReference type="ARBA" id="ARBA00022932"/>
    </source>
</evidence>
<dbReference type="InterPro" id="IPR043502">
    <property type="entry name" value="DNA/RNA_pol_sf"/>
</dbReference>
<dbReference type="InterPro" id="IPR055191">
    <property type="entry name" value="POL2_thumb"/>
</dbReference>
<evidence type="ECO:0000256" key="6">
    <source>
        <dbReference type="ARBA" id="ARBA00022695"/>
    </source>
</evidence>
<keyword evidence="9 16" id="KW-0863">Zinc-finger</keyword>
<dbReference type="GO" id="GO:0051539">
    <property type="term" value="F:4 iron, 4 sulfur cluster binding"/>
    <property type="evidence" value="ECO:0007669"/>
    <property type="project" value="UniProtKB-KW"/>
</dbReference>
<comment type="function">
    <text evidence="16">DNA polymerase II participates in chromosomal DNA replication.</text>
</comment>
<keyword evidence="20" id="KW-1185">Reference proteome</keyword>
<dbReference type="Gene3D" id="3.30.342.10">
    <property type="entry name" value="DNA Polymerase, chain B, domain 1"/>
    <property type="match status" value="1"/>
</dbReference>
<dbReference type="Pfam" id="PF23250">
    <property type="entry name" value="zf_DPOE_2"/>
    <property type="match status" value="1"/>
</dbReference>
<dbReference type="InterPro" id="IPR006133">
    <property type="entry name" value="DNA-dir_DNA_pol_B_exonuc"/>
</dbReference>
<dbReference type="KEGG" id="aqu:100640956"/>
<keyword evidence="7 16" id="KW-0235">DNA replication</keyword>
<evidence type="ECO:0000256" key="1">
    <source>
        <dbReference type="ARBA" id="ARBA00001966"/>
    </source>
</evidence>
<dbReference type="InterPro" id="IPR042087">
    <property type="entry name" value="DNA_pol_B_thumb"/>
</dbReference>
<dbReference type="Gene3D" id="3.30.420.10">
    <property type="entry name" value="Ribonuclease H-like superfamily/Ribonuclease H"/>
    <property type="match status" value="1"/>
</dbReference>
<evidence type="ECO:0000256" key="5">
    <source>
        <dbReference type="ARBA" id="ARBA00022679"/>
    </source>
</evidence>
<dbReference type="GO" id="GO:0000166">
    <property type="term" value="F:nucleotide binding"/>
    <property type="evidence" value="ECO:0007669"/>
    <property type="project" value="InterPro"/>
</dbReference>
<comment type="cofactor">
    <cofactor evidence="1 16">
        <name>[4Fe-4S] cluster</name>
        <dbReference type="ChEBI" id="CHEBI:49883"/>
    </cofactor>
</comment>
<dbReference type="InterPro" id="IPR023211">
    <property type="entry name" value="DNA_pol_palm_dom_sf"/>
</dbReference>
<feature type="compositionally biased region" description="Polar residues" evidence="17">
    <location>
        <begin position="1238"/>
        <end position="1248"/>
    </location>
</feature>
<dbReference type="InterPro" id="IPR036397">
    <property type="entry name" value="RNaseH_sf"/>
</dbReference>
<comment type="similarity">
    <text evidence="3 16">Belongs to the DNA polymerase type-B family.</text>
</comment>
<dbReference type="eggNOG" id="KOG3611">
    <property type="taxonomic scope" value="Eukaryota"/>
</dbReference>
<dbReference type="GO" id="GO:0008622">
    <property type="term" value="C:epsilon DNA polymerase complex"/>
    <property type="evidence" value="ECO:0007669"/>
    <property type="project" value="InterPro"/>
</dbReference>
<dbReference type="SMART" id="SM01159">
    <property type="entry name" value="DUF1744"/>
    <property type="match status" value="1"/>
</dbReference>
<name>A0A1X7V9K2_AMPQE</name>
<evidence type="ECO:0000256" key="8">
    <source>
        <dbReference type="ARBA" id="ARBA00022723"/>
    </source>
</evidence>
<dbReference type="GO" id="GO:0003887">
    <property type="term" value="F:DNA-directed DNA polymerase activity"/>
    <property type="evidence" value="ECO:0007669"/>
    <property type="project" value="UniProtKB-KW"/>
</dbReference>
<dbReference type="InterPro" id="IPR006172">
    <property type="entry name" value="DNA-dir_DNA_pol_B"/>
</dbReference>
<accession>A0A1X7V9K2</accession>
<dbReference type="InParanoid" id="A0A1X7V9K2"/>
<dbReference type="OrthoDB" id="10006192at2759"/>
<dbReference type="EnsemblMetazoa" id="XM_019994587.1">
    <property type="protein sequence ID" value="XP_019850146.1"/>
    <property type="gene ID" value="LOC100640956"/>
</dbReference>
<dbReference type="PANTHER" id="PTHR10670">
    <property type="entry name" value="DNA POLYMERASE EPSILON CATALYTIC SUBUNIT A"/>
    <property type="match status" value="1"/>
</dbReference>
<evidence type="ECO:0000256" key="3">
    <source>
        <dbReference type="ARBA" id="ARBA00005755"/>
    </source>
</evidence>
<dbReference type="GO" id="GO:0003677">
    <property type="term" value="F:DNA binding"/>
    <property type="evidence" value="ECO:0007669"/>
    <property type="project" value="UniProtKB-KW"/>
</dbReference>
<evidence type="ECO:0000256" key="4">
    <source>
        <dbReference type="ARBA" id="ARBA00022485"/>
    </source>
</evidence>
<evidence type="ECO:0000256" key="13">
    <source>
        <dbReference type="ARBA" id="ARBA00023014"/>
    </source>
</evidence>
<keyword evidence="10 16" id="KW-0862">Zinc</keyword>
<dbReference type="SUPFAM" id="SSF56672">
    <property type="entry name" value="DNA/RNA polymerases"/>
    <property type="match status" value="1"/>
</dbReference>
<keyword evidence="5 16" id="KW-0808">Transferase</keyword>
<dbReference type="GO" id="GO:0000278">
    <property type="term" value="P:mitotic cell cycle"/>
    <property type="evidence" value="ECO:0007669"/>
    <property type="project" value="TreeGrafter"/>
</dbReference>
<evidence type="ECO:0000256" key="10">
    <source>
        <dbReference type="ARBA" id="ARBA00022833"/>
    </source>
</evidence>
<evidence type="ECO:0000256" key="14">
    <source>
        <dbReference type="ARBA" id="ARBA00023125"/>
    </source>
</evidence>
<sequence length="2255" mass="258000">MCAAPLHIDDENYQPVLKGKKREEREDGSSRYQRALRSDEMDRKFGYERYLELEEKMGWLINFHPSDVMDDNQRLVSAVDFYFVEEDGNRFKVSLPYQPYFYIATQKGVEREVSLFLSRKFSGRLAGIDTVEKEDLDLPNHLVGLKAIYLKLRFHSVDDLMKAKRDIVPAVKRNKTREKSKAVYDPGLFTGGFVSSTGGASHTVTDQMENIIDIREHDVPYHIRVAIDNRINVGHWYYVKGCGLDPPEIRMLEDEPDRPDPVIMAFDIETTKLPLKFPDASSDVIMMISYMIDGQGYLLTNREIVGGDVEDFEYTPKPEYEGPFRVYNEPNEVSLLRKFFDHITQVKPNIIVTYNGDSFDWPFVEARAEFYHISMYDEIGFAPDSLNEYKSRPCIHMDAFRWVKRDSYLPVGSQNLKATTKAKLRYDPIELDPEDMCRMASEQPQVLASYSVSDAVATYYLYLKYVHPFIFALCTIIPMEPDEVLRKGSGTLCEALLMVQAYHGNIIFPNKQESTLNKLTDDGHLLDSETYVGGHVEALESGVFRSDIPSRFKLSPDMLQCLADNVNRTMKHALEVEEKVPLEEVTDFNEVCSEIVSKLINLKETPQRLEHPLIYHLDVGAMYPNIILTNRLQPPAIVDEVMCASCDFNKPGCTCQRHMDWKWRGDFLPASRNEYQSIKLQLESETLPGLAPGDPPRSYHQLPPIEQASIEKKRLADYCRKAYKRVRVTREELRSTTVCQKENSFYVDTVRAFRDRRYKFKGLLKVWKKKLDAAKQEGDPAEIKSCKNKEVLYDSLQLAHKCILNSFYGYVMRKGARWYSMEMAGIVCYTGASIITHAREIVEQIGRPLELDTDGIWCILPSSFPENFEFHTTGKRPKVTVSYPGAMLNVMVQDNFTNHQYHTLIDPGKLEYNQTSENSIFFEVDGPYKAMILPASKEEGKKLKKRYAVFNEDGTLAELKGFEVKRRGELQLIKNFQSSVFEAFLNGSTLQECYESVATVANFWLDVLYSKAANMPDSELFDLISENRSMSRKLEDYGQQKSTSISTAKRLAEFLGDQMVKDAGLSCRFIIACKPEGSPVTERAIPLAIFQAEPTITRHYLCKWLKCSALDDFDIRAILDWKYYIERLGSAIQKIITIPAAMQGVSNPVPRVTHPDWLHKRLLEKTDVCKQQRISEMFTVLPSRQQQDDSENMDTSNEMSGGGTKRRLDDSTGDIEETNWNKRQRKGGQATLPLVTRHTASPSPSQVSQNMRSWKEILGPPPSCGHTRSEFLVWLDYHKRKWQIQRGQRKERHIRRNPSLSGGLTSFFDSRSTSTNMSGFLRQKNRALAEQPWQIIQVSETQTPGQFTMWVLVDDDLHQLKLSIPRIFYVNSRVSRQLTTSDDDDTSAWRNVSKILPRATPPINLYEYSVPETIFKEHAGELVTQLSSPDIEGVYESNVPLDFRSVVSLGCVCTVNKAFSKAVLNRSIDTFQLSQLDYKTVAQYPYMEKDCVKLIHFYQCSCESTSLYGLFMMGTGKAHVFGIDTVRTNQMPNLSNLYRSERNSRISEFGPGYPLPPEDFTFDVSIDTEARRALRSIQRLLVDYKESHHGPTVILIQTHTGIAELRNAVPALDQFPHVLIPFIESDNHYLLLDWQRSASKKMIAQLLNAPTWLHNRLEYARYAHIPVGNFCPDAVVYAADVFYSRHLARHNHVIWATPTDQPDLGGHESDDYRLMMETDDGRSLELNNPGLYPSTCIELSIEGLAVTAVLQASHINDYEGASSTSISFDYAPQASLEDLMDGTAAASLSIYDEAALCSNAFKILRGLVHTWLHEVSTRQTTYADFQLQHFYRWISSPNSLLYEPALCRMIHKLMSKLFMQLVGEFKRLGSMVVYADFNRIILSTKKRKLSDASAYIKFVCKSIYSRDLFHSLILQPKGCWKLLLWMNKANYGGIRIPLPESLHSRSLEELRSVDEILVADEVEEEPRYSLDMKWNIVNYLPEISSVQKVFNIALGGYIQGLYEKIQELMSVSSTQPNDSSLVTSIVSYSQDLIERQLSEKLFSLAQDIHRSLGVSLDSSELFPQLPGSHLSLTNPALEFIKYMCEILSLDSTTQQQVNKLRRDLLKLIGVKEFSEEAVFVDPCCSYVLASVICEHCNHCRDIDLCRDPHTTYDQQLDKSIWHCSHCNSQYDQDVIELKLIDIVHNRSVGMVIQDLKCVKCQGVKETNMPDYCSCAGQFTETVSLKQYEEQLRTFKTIAQHFKMSLLDETVSWLLS</sequence>
<protein>
    <recommendedName>
        <fullName evidence="16">DNA polymerase epsilon catalytic subunit</fullName>
        <ecNumber evidence="16">2.7.7.7</ecNumber>
    </recommendedName>
</protein>
<reference evidence="19" key="2">
    <citation type="submission" date="2017-05" db="UniProtKB">
        <authorList>
            <consortium name="EnsemblMetazoa"/>
        </authorList>
    </citation>
    <scope>IDENTIFICATION</scope>
</reference>
<keyword evidence="14 16" id="KW-0238">DNA-binding</keyword>
<keyword evidence="15 16" id="KW-0539">Nucleus</keyword>
<dbReference type="EnsemblMetazoa" id="Aqu2.1.36454_001">
    <property type="protein sequence ID" value="Aqu2.1.36454_001"/>
    <property type="gene ID" value="Aqu2.1.36454"/>
</dbReference>
<keyword evidence="6 16" id="KW-0548">Nucleotidyltransferase</keyword>
<dbReference type="Gene3D" id="1.10.132.60">
    <property type="entry name" value="DNA polymerase family B, C-terminal domain"/>
    <property type="match status" value="1"/>
</dbReference>
<keyword evidence="13 16" id="KW-0411">Iron-sulfur</keyword>
<dbReference type="InterPro" id="IPR012337">
    <property type="entry name" value="RNaseH-like_sf"/>
</dbReference>
<evidence type="ECO:0000256" key="16">
    <source>
        <dbReference type="RuleBase" id="RU365029"/>
    </source>
</evidence>
<feature type="domain" description="DNA polymerase epsilon catalytic subunit A C-terminal" evidence="18">
    <location>
        <begin position="1533"/>
        <end position="1934"/>
    </location>
</feature>
<proteinExistence type="inferred from homology"/>
<dbReference type="Proteomes" id="UP000007879">
    <property type="component" value="Unassembled WGS sequence"/>
</dbReference>
<feature type="region of interest" description="Disordered" evidence="17">
    <location>
        <begin position="1182"/>
        <end position="1248"/>
    </location>
</feature>
<dbReference type="GO" id="GO:0008270">
    <property type="term" value="F:zinc ion binding"/>
    <property type="evidence" value="ECO:0007669"/>
    <property type="project" value="UniProtKB-KW"/>
</dbReference>
<dbReference type="Pfam" id="PF03104">
    <property type="entry name" value="DNA_pol_B_exo1"/>
    <property type="match status" value="1"/>
</dbReference>
<evidence type="ECO:0000256" key="7">
    <source>
        <dbReference type="ARBA" id="ARBA00022705"/>
    </source>
</evidence>
<dbReference type="GO" id="GO:0006287">
    <property type="term" value="P:base-excision repair, gap-filling"/>
    <property type="evidence" value="ECO:0007669"/>
    <property type="project" value="TreeGrafter"/>
</dbReference>
<dbReference type="InterPro" id="IPR029703">
    <property type="entry name" value="POL2"/>
</dbReference>
<dbReference type="Pfam" id="PF22634">
    <property type="entry name" value="POL2_thumb"/>
    <property type="match status" value="1"/>
</dbReference>
<dbReference type="EC" id="2.7.7.7" evidence="16"/>
<dbReference type="FunFam" id="3.90.1600.10:FF:000006">
    <property type="entry name" value="DNA polymerase epsilon catalytic subunit"/>
    <property type="match status" value="1"/>
</dbReference>
<gene>
    <name evidence="19" type="primary">100640956</name>
</gene>
<dbReference type="eggNOG" id="KOG1798">
    <property type="taxonomic scope" value="Eukaryota"/>
</dbReference>
<keyword evidence="8 16" id="KW-0479">Metal-binding</keyword>
<dbReference type="FunFam" id="1.10.287.690:FF:000005">
    <property type="entry name" value="DNA polymerase epsilon catalytic subunit"/>
    <property type="match status" value="1"/>
</dbReference>
<dbReference type="InterPro" id="IPR054475">
    <property type="entry name" value="Znf-DPOE"/>
</dbReference>
<dbReference type="CDD" id="cd05779">
    <property type="entry name" value="DNA_polB_epsilon_exo"/>
    <property type="match status" value="1"/>
</dbReference>
<dbReference type="InterPro" id="IPR013697">
    <property type="entry name" value="DNA_pol_e_suA_C"/>
</dbReference>
<evidence type="ECO:0000256" key="15">
    <source>
        <dbReference type="ARBA" id="ARBA00023242"/>
    </source>
</evidence>